<dbReference type="AlphaFoldDB" id="A0A380PXB6"/>
<keyword evidence="4" id="KW-1133">Transmembrane helix</keyword>
<proteinExistence type="predicted"/>
<feature type="domain" description="ShlB POTRA" evidence="7">
    <location>
        <begin position="177"/>
        <end position="219"/>
    </location>
</feature>
<keyword evidence="4" id="KW-0472">Membrane</keyword>
<sequence>MKLIAVSEGVANDYNKKPITTLLLPLWVFIFSFPFITYAKTDSTQAIILEQQQRELKNSLTPPLSHAQMKSESAALEGSTFSSDEISCLVIDRVELLNMSAFPNAARLVQWAKQAQGQCLGEKGLSALQDSLQWQLVDDGYITSQVTFTEESYAEGVLSLTLIPGRVSGIKHHENSDSYAQLNTLFPNRIGELANLRDIEQGLENLQRLPSVDATMEIQLNREDLTSQIVVNRQQSRFWRLNTFFDNAGHDAVGRYRAGATLFLDNPFSLSDMAYFSASRELDNHHDKGNSNLVLHYSVPFGNWLWSVTGSRGTYYQTLLIADTAFEYRTYWQSLEMQIQRLLMRGYNYKTVGYTGALIRKSNRFFADIELDIQRQDTVDWQLGLRHLHYTGWATITGGINYRQGTQWLGADSSTAGAASPVAKLVNVTAALDIPFMLGEQRFHFQPEFSHQYSHSNLKMQDKFSIGGRSSVRGFSTDNVLVGSQGWFLKNDIVWVNQHIGSQIYLGVDYGEVSEKGDQFLLGDSLVGAVTGIRGSYHRFGYDLNIGIPLYKPANFHTDSAVFGFMINWQY</sequence>
<evidence type="ECO:0000259" key="6">
    <source>
        <dbReference type="Pfam" id="PF08479"/>
    </source>
</evidence>
<dbReference type="EMBL" id="UHJA01000001">
    <property type="protein sequence ID" value="SUP77597.1"/>
    <property type="molecule type" value="Genomic_DNA"/>
</dbReference>
<feature type="transmembrane region" description="Helical" evidence="4">
    <location>
        <begin position="21"/>
        <end position="39"/>
    </location>
</feature>
<dbReference type="Pfam" id="PF17287">
    <property type="entry name" value="POTRA_3"/>
    <property type="match status" value="1"/>
</dbReference>
<evidence type="ECO:0000256" key="4">
    <source>
        <dbReference type="SAM" id="Phobius"/>
    </source>
</evidence>
<feature type="domain" description="Haemolysin activator HlyB C-terminal" evidence="5">
    <location>
        <begin position="227"/>
        <end position="535"/>
    </location>
</feature>
<keyword evidence="3" id="KW-0998">Cell outer membrane</keyword>
<dbReference type="Proteomes" id="UP000254835">
    <property type="component" value="Unassembled WGS sequence"/>
</dbReference>
<dbReference type="GO" id="GO:0046819">
    <property type="term" value="P:protein secretion by the type V secretion system"/>
    <property type="evidence" value="ECO:0007669"/>
    <property type="project" value="TreeGrafter"/>
</dbReference>
<dbReference type="Gene3D" id="3.10.20.310">
    <property type="entry name" value="membrane protein fhac"/>
    <property type="match status" value="1"/>
</dbReference>
<dbReference type="InterPro" id="IPR027282">
    <property type="entry name" value="TPS"/>
</dbReference>
<dbReference type="RefSeq" id="WP_004707200.1">
    <property type="nucleotide sequence ID" value="NZ_CP023964.1"/>
</dbReference>
<reference evidence="8 9" key="1">
    <citation type="submission" date="2018-06" db="EMBL/GenBank/DDBJ databases">
        <authorList>
            <consortium name="Pathogen Informatics"/>
            <person name="Doyle S."/>
        </authorList>
    </citation>
    <scope>NUCLEOTIDE SEQUENCE [LARGE SCALE GENOMIC DNA]</scope>
    <source>
        <strain evidence="8 9">NCTC11470</strain>
    </source>
</reference>
<evidence type="ECO:0000313" key="8">
    <source>
        <dbReference type="EMBL" id="SUP77597.1"/>
    </source>
</evidence>
<evidence type="ECO:0000259" key="5">
    <source>
        <dbReference type="Pfam" id="PF03865"/>
    </source>
</evidence>
<dbReference type="GO" id="GO:0008320">
    <property type="term" value="F:protein transmembrane transporter activity"/>
    <property type="evidence" value="ECO:0007669"/>
    <property type="project" value="TreeGrafter"/>
</dbReference>
<dbReference type="Pfam" id="PF03865">
    <property type="entry name" value="ShlB"/>
    <property type="match status" value="1"/>
</dbReference>
<dbReference type="GO" id="GO:0098046">
    <property type="term" value="C:type V protein secretion system complex"/>
    <property type="evidence" value="ECO:0007669"/>
    <property type="project" value="TreeGrafter"/>
</dbReference>
<dbReference type="OrthoDB" id="290122at2"/>
<keyword evidence="1" id="KW-1134">Transmembrane beta strand</keyword>
<evidence type="ECO:0000256" key="2">
    <source>
        <dbReference type="ARBA" id="ARBA00022692"/>
    </source>
</evidence>
<protein>
    <submittedName>
        <fullName evidence="8">Putative hemolysin activator protein</fullName>
    </submittedName>
</protein>
<keyword evidence="2 4" id="KW-0812">Transmembrane</keyword>
<name>A0A380PXB6_YERFR</name>
<dbReference type="GeneID" id="57905286"/>
<dbReference type="PIRSF" id="PIRSF029745">
    <property type="entry name" value="FhaC"/>
    <property type="match status" value="1"/>
</dbReference>
<dbReference type="Gene3D" id="2.40.160.50">
    <property type="entry name" value="membrane protein fhac: a member of the omp85/tpsb transporter family"/>
    <property type="match status" value="1"/>
</dbReference>
<evidence type="ECO:0000256" key="1">
    <source>
        <dbReference type="ARBA" id="ARBA00022452"/>
    </source>
</evidence>
<dbReference type="PANTHER" id="PTHR34597:SF3">
    <property type="entry name" value="OUTER MEMBRANE TRANSPORTER CDIB"/>
    <property type="match status" value="1"/>
</dbReference>
<dbReference type="InterPro" id="IPR005565">
    <property type="entry name" value="Hemolysn_activator_HlyB_C"/>
</dbReference>
<feature type="domain" description="Polypeptide-transport-associated ShlB-type" evidence="6">
    <location>
        <begin position="90"/>
        <end position="165"/>
    </location>
</feature>
<dbReference type="PANTHER" id="PTHR34597">
    <property type="entry name" value="SLR1661 PROTEIN"/>
    <property type="match status" value="1"/>
</dbReference>
<accession>A0A380PXB6</accession>
<dbReference type="Pfam" id="PF08479">
    <property type="entry name" value="POTRA_2"/>
    <property type="match status" value="1"/>
</dbReference>
<evidence type="ECO:0000313" key="9">
    <source>
        <dbReference type="Proteomes" id="UP000254835"/>
    </source>
</evidence>
<evidence type="ECO:0000259" key="7">
    <source>
        <dbReference type="Pfam" id="PF17287"/>
    </source>
</evidence>
<organism evidence="8 9">
    <name type="scientific">Yersinia frederiksenii</name>
    <dbReference type="NCBI Taxonomy" id="29484"/>
    <lineage>
        <taxon>Bacteria</taxon>
        <taxon>Pseudomonadati</taxon>
        <taxon>Pseudomonadota</taxon>
        <taxon>Gammaproteobacteria</taxon>
        <taxon>Enterobacterales</taxon>
        <taxon>Yersiniaceae</taxon>
        <taxon>Yersinia</taxon>
    </lineage>
</organism>
<dbReference type="InterPro" id="IPR013686">
    <property type="entry name" value="Polypept-transport_assoc_ShlB"/>
</dbReference>
<dbReference type="InterPro" id="IPR035251">
    <property type="entry name" value="ShlB_POTRA"/>
</dbReference>
<gene>
    <name evidence="8" type="primary">shlB_3</name>
    <name evidence="8" type="ORF">NCTC11470_02669</name>
</gene>
<dbReference type="InterPro" id="IPR051544">
    <property type="entry name" value="TPS_OM_transporter"/>
</dbReference>
<evidence type="ECO:0000256" key="3">
    <source>
        <dbReference type="ARBA" id="ARBA00023237"/>
    </source>
</evidence>